<dbReference type="GO" id="GO:0009307">
    <property type="term" value="P:DNA restriction-modification system"/>
    <property type="evidence" value="ECO:0007669"/>
    <property type="project" value="InterPro"/>
</dbReference>
<evidence type="ECO:0000313" key="3">
    <source>
        <dbReference type="EMBL" id="KKM72177.1"/>
    </source>
</evidence>
<dbReference type="AlphaFoldDB" id="A0A0F9MSG7"/>
<gene>
    <name evidence="3" type="ORF">LCGC14_1423110</name>
</gene>
<evidence type="ECO:0000259" key="2">
    <source>
        <dbReference type="Pfam" id="PF20279"/>
    </source>
</evidence>
<reference evidence="3" key="1">
    <citation type="journal article" date="2015" name="Nature">
        <title>Complex archaea that bridge the gap between prokaryotes and eukaryotes.</title>
        <authorList>
            <person name="Spang A."/>
            <person name="Saw J.H."/>
            <person name="Jorgensen S.L."/>
            <person name="Zaremba-Niedzwiedzka K."/>
            <person name="Martijn J."/>
            <person name="Lind A.E."/>
            <person name="van Eijk R."/>
            <person name="Schleper C."/>
            <person name="Guy L."/>
            <person name="Ettema T.J."/>
        </authorList>
    </citation>
    <scope>NUCLEOTIDE SEQUENCE</scope>
</reference>
<dbReference type="Pfam" id="PF04471">
    <property type="entry name" value="Mrr_cat"/>
    <property type="match status" value="1"/>
</dbReference>
<name>A0A0F9MSG7_9ZZZZ</name>
<dbReference type="Pfam" id="PF20279">
    <property type="entry name" value="CTD12"/>
    <property type="match status" value="1"/>
</dbReference>
<sequence>MQDYRLHTLSDEEFEELVGVLCRSELGTGTVVFSKGPDGGRDGRFEGTAERFPSKTAPWSGKFIIQAKHTTNPVASCSDGEFGTNKASVVAKEIPRIKALKEKDELDNYILFTNRKLSGGADSRIRKRISEESGVKNVQLVGIERLSQMITLNPVDVRKAIPRLAETRGPLRFYRQDIASLLDAIRAVVCAGEGAGKSASFVYIDLDRKNELNGLSDRFFRYMQAVSSPYFGQLEVFLADPMNRELADSYDNITADFNHRVIVHRDDFAAFEAVFQQIHDSLTDQDPDLKRKSRLIFTLLHYMYWACDLGEKTDDPTNTSS</sequence>
<accession>A0A0F9MSG7</accession>
<dbReference type="InterPro" id="IPR007560">
    <property type="entry name" value="Restrct_endonuc_IV_Mrr"/>
</dbReference>
<dbReference type="InterPro" id="IPR046917">
    <property type="entry name" value="ABC-3C_CTD12"/>
</dbReference>
<protein>
    <submittedName>
        <fullName evidence="3">Uncharacterized protein</fullName>
    </submittedName>
</protein>
<dbReference type="EMBL" id="LAZR01009517">
    <property type="protein sequence ID" value="KKM72177.1"/>
    <property type="molecule type" value="Genomic_DNA"/>
</dbReference>
<organism evidence="3">
    <name type="scientific">marine sediment metagenome</name>
    <dbReference type="NCBI Taxonomy" id="412755"/>
    <lineage>
        <taxon>unclassified sequences</taxon>
        <taxon>metagenomes</taxon>
        <taxon>ecological metagenomes</taxon>
    </lineage>
</organism>
<dbReference type="GO" id="GO:0003677">
    <property type="term" value="F:DNA binding"/>
    <property type="evidence" value="ECO:0007669"/>
    <property type="project" value="InterPro"/>
</dbReference>
<evidence type="ECO:0000259" key="1">
    <source>
        <dbReference type="Pfam" id="PF04471"/>
    </source>
</evidence>
<feature type="domain" description="Restriction endonuclease type IV Mrr" evidence="1">
    <location>
        <begin position="7"/>
        <end position="149"/>
    </location>
</feature>
<feature type="domain" description="ABC-three component systems C-terminal" evidence="2">
    <location>
        <begin position="170"/>
        <end position="310"/>
    </location>
</feature>
<comment type="caution">
    <text evidence="3">The sequence shown here is derived from an EMBL/GenBank/DDBJ whole genome shotgun (WGS) entry which is preliminary data.</text>
</comment>
<dbReference type="GO" id="GO:0004519">
    <property type="term" value="F:endonuclease activity"/>
    <property type="evidence" value="ECO:0007669"/>
    <property type="project" value="InterPro"/>
</dbReference>
<proteinExistence type="predicted"/>